<evidence type="ECO:0000313" key="2">
    <source>
        <dbReference type="Proteomes" id="UP000438429"/>
    </source>
</evidence>
<accession>A0A6A4T154</accession>
<sequence length="277" mass="31837">MEMKSELGNFRDHIRDDLKRELADIREEIQQKLTDLKTTTGWVDKAEGRIADIEECTADLSEALSQSLQTQENLQVKVTDMEARSRCNNLRIYGIPEGTEADDVQQFIDNFIKKELQPLAEVELGIQRCHRALGPKPPAEAQRRSVVVYFQEFKTKELVLHSSWKNKEIYHGDKRIYFDHAYPAETLAKRKEYAQIRRILREKGIRFQTPLPAKLRVVLDTGPITYSSAAEAAEDLQRLVFPVHWEKPAEAGIPEKTRSHLAARSEYIQPADAPRSV</sequence>
<name>A0A6A4T154_SCOMX</name>
<dbReference type="Gene3D" id="3.30.70.1820">
    <property type="entry name" value="L1 transposable element, RRM domain"/>
    <property type="match status" value="1"/>
</dbReference>
<dbReference type="InterPro" id="IPR004244">
    <property type="entry name" value="Transposase_22"/>
</dbReference>
<dbReference type="AlphaFoldDB" id="A0A6A4T154"/>
<reference evidence="1 2" key="1">
    <citation type="submission" date="2019-06" db="EMBL/GenBank/DDBJ databases">
        <title>Draft genomes of female and male turbot (Scophthalmus maximus).</title>
        <authorList>
            <person name="Xu H."/>
            <person name="Xu X.-W."/>
            <person name="Shao C."/>
            <person name="Chen S."/>
        </authorList>
    </citation>
    <scope>NUCLEOTIDE SEQUENCE [LARGE SCALE GENOMIC DNA]</scope>
    <source>
        <strain evidence="1">Ysfricsl-2016a</strain>
        <tissue evidence="1">Blood</tissue>
    </source>
</reference>
<proteinExistence type="predicted"/>
<protein>
    <recommendedName>
        <fullName evidence="3">LINE-1 type transposase domain-containing protein 1</fullName>
    </recommendedName>
</protein>
<comment type="caution">
    <text evidence="1">The sequence shown here is derived from an EMBL/GenBank/DDBJ whole genome shotgun (WGS) entry which is preliminary data.</text>
</comment>
<organism evidence="1 2">
    <name type="scientific">Scophthalmus maximus</name>
    <name type="common">Turbot</name>
    <name type="synonym">Psetta maxima</name>
    <dbReference type="NCBI Taxonomy" id="52904"/>
    <lineage>
        <taxon>Eukaryota</taxon>
        <taxon>Metazoa</taxon>
        <taxon>Chordata</taxon>
        <taxon>Craniata</taxon>
        <taxon>Vertebrata</taxon>
        <taxon>Euteleostomi</taxon>
        <taxon>Actinopterygii</taxon>
        <taxon>Neopterygii</taxon>
        <taxon>Teleostei</taxon>
        <taxon>Neoteleostei</taxon>
        <taxon>Acanthomorphata</taxon>
        <taxon>Carangaria</taxon>
        <taxon>Pleuronectiformes</taxon>
        <taxon>Pleuronectoidei</taxon>
        <taxon>Scophthalmidae</taxon>
        <taxon>Scophthalmus</taxon>
    </lineage>
</organism>
<dbReference type="PANTHER" id="PTHR11505">
    <property type="entry name" value="L1 TRANSPOSABLE ELEMENT-RELATED"/>
    <property type="match status" value="1"/>
</dbReference>
<dbReference type="Proteomes" id="UP000438429">
    <property type="component" value="Unassembled WGS sequence"/>
</dbReference>
<evidence type="ECO:0000313" key="1">
    <source>
        <dbReference type="EMBL" id="KAF0038038.1"/>
    </source>
</evidence>
<evidence type="ECO:0008006" key="3">
    <source>
        <dbReference type="Google" id="ProtNLM"/>
    </source>
</evidence>
<gene>
    <name evidence="1" type="ORF">F2P81_010912</name>
</gene>
<dbReference type="EMBL" id="VEVO01000009">
    <property type="protein sequence ID" value="KAF0038038.1"/>
    <property type="molecule type" value="Genomic_DNA"/>
</dbReference>